<evidence type="ECO:0000259" key="1">
    <source>
        <dbReference type="PROSITE" id="PS51186"/>
    </source>
</evidence>
<dbReference type="PANTHER" id="PTHR43617">
    <property type="entry name" value="L-AMINO ACID N-ACETYLTRANSFERASE"/>
    <property type="match status" value="1"/>
</dbReference>
<dbReference type="EMBL" id="DWWN01000015">
    <property type="protein sequence ID" value="HJC44921.1"/>
    <property type="molecule type" value="Genomic_DNA"/>
</dbReference>
<dbReference type="SUPFAM" id="SSF55729">
    <property type="entry name" value="Acyl-CoA N-acyltransferases (Nat)"/>
    <property type="match status" value="1"/>
</dbReference>
<dbReference type="InterPro" id="IPR050276">
    <property type="entry name" value="MshD_Acetyltransferase"/>
</dbReference>
<name>A0A9D2P7Q5_9FIRM</name>
<dbReference type="CDD" id="cd04301">
    <property type="entry name" value="NAT_SF"/>
    <property type="match status" value="1"/>
</dbReference>
<accession>A0A9D2P7Q5</accession>
<dbReference type="Pfam" id="PF00583">
    <property type="entry name" value="Acetyltransf_1"/>
    <property type="match status" value="1"/>
</dbReference>
<dbReference type="Gene3D" id="3.40.630.30">
    <property type="match status" value="1"/>
</dbReference>
<feature type="domain" description="N-acetyltransferase" evidence="1">
    <location>
        <begin position="3"/>
        <end position="147"/>
    </location>
</feature>
<sequence>MKLDFRPAQPEDLEPLFAFNRELIDAYEDKTQIDRGRVLAWVRRKLERHLSEYTCIWADGQKAGYFHFYPSDGEVMELDDLYLFPAFRGRGIGTEIIRACCRAAAGRPVVLYVFVRNTRAVALYRRLGFCVAAQPSTTRYIMRREADTP</sequence>
<reference evidence="2" key="1">
    <citation type="journal article" date="2021" name="PeerJ">
        <title>Extensive microbial diversity within the chicken gut microbiome revealed by metagenomics and culture.</title>
        <authorList>
            <person name="Gilroy R."/>
            <person name="Ravi A."/>
            <person name="Getino M."/>
            <person name="Pursley I."/>
            <person name="Horton D.L."/>
            <person name="Alikhan N.F."/>
            <person name="Baker D."/>
            <person name="Gharbi K."/>
            <person name="Hall N."/>
            <person name="Watson M."/>
            <person name="Adriaenssens E.M."/>
            <person name="Foster-Nyarko E."/>
            <person name="Jarju S."/>
            <person name="Secka A."/>
            <person name="Antonio M."/>
            <person name="Oren A."/>
            <person name="Chaudhuri R.R."/>
            <person name="La Ragione R."/>
            <person name="Hildebrand F."/>
            <person name="Pallen M.J."/>
        </authorList>
    </citation>
    <scope>NUCLEOTIDE SEQUENCE</scope>
    <source>
        <strain evidence="2">ChiSjej5B23-2810</strain>
    </source>
</reference>
<protein>
    <submittedName>
        <fullName evidence="2">GNAT family N-acetyltransferase</fullName>
    </submittedName>
</protein>
<evidence type="ECO:0000313" key="3">
    <source>
        <dbReference type="Proteomes" id="UP000823906"/>
    </source>
</evidence>
<dbReference type="AlphaFoldDB" id="A0A9D2P7Q5"/>
<comment type="caution">
    <text evidence="2">The sequence shown here is derived from an EMBL/GenBank/DDBJ whole genome shotgun (WGS) entry which is preliminary data.</text>
</comment>
<dbReference type="Proteomes" id="UP000823906">
    <property type="component" value="Unassembled WGS sequence"/>
</dbReference>
<reference evidence="2" key="2">
    <citation type="submission" date="2021-04" db="EMBL/GenBank/DDBJ databases">
        <authorList>
            <person name="Gilroy R."/>
        </authorList>
    </citation>
    <scope>NUCLEOTIDE SEQUENCE</scope>
    <source>
        <strain evidence="2">ChiSjej5B23-2810</strain>
    </source>
</reference>
<dbReference type="GO" id="GO:0016747">
    <property type="term" value="F:acyltransferase activity, transferring groups other than amino-acyl groups"/>
    <property type="evidence" value="ECO:0007669"/>
    <property type="project" value="InterPro"/>
</dbReference>
<dbReference type="PROSITE" id="PS51186">
    <property type="entry name" value="GNAT"/>
    <property type="match status" value="1"/>
</dbReference>
<organism evidence="2 3">
    <name type="scientific">Candidatus Faecalibacterium faecigallinarum</name>
    <dbReference type="NCBI Taxonomy" id="2838577"/>
    <lineage>
        <taxon>Bacteria</taxon>
        <taxon>Bacillati</taxon>
        <taxon>Bacillota</taxon>
        <taxon>Clostridia</taxon>
        <taxon>Eubacteriales</taxon>
        <taxon>Oscillospiraceae</taxon>
        <taxon>Faecalibacterium</taxon>
    </lineage>
</organism>
<dbReference type="InterPro" id="IPR000182">
    <property type="entry name" value="GNAT_dom"/>
</dbReference>
<dbReference type="InterPro" id="IPR016181">
    <property type="entry name" value="Acyl_CoA_acyltransferase"/>
</dbReference>
<evidence type="ECO:0000313" key="2">
    <source>
        <dbReference type="EMBL" id="HJC44921.1"/>
    </source>
</evidence>
<proteinExistence type="predicted"/>
<gene>
    <name evidence="2" type="ORF">H9703_02090</name>
</gene>